<dbReference type="InterPro" id="IPR019734">
    <property type="entry name" value="TPR_rpt"/>
</dbReference>
<dbReference type="PROSITE" id="PS50005">
    <property type="entry name" value="TPR"/>
    <property type="match status" value="1"/>
</dbReference>
<dbReference type="EMBL" id="FOTW01000042">
    <property type="protein sequence ID" value="SFM88129.1"/>
    <property type="molecule type" value="Genomic_DNA"/>
</dbReference>
<dbReference type="SUPFAM" id="SSF48452">
    <property type="entry name" value="TPR-like"/>
    <property type="match status" value="1"/>
</dbReference>
<dbReference type="InterPro" id="IPR029063">
    <property type="entry name" value="SAM-dependent_MTases_sf"/>
</dbReference>
<keyword evidence="2 6" id="KW-0808">Transferase</keyword>
<dbReference type="Pfam" id="PF01739">
    <property type="entry name" value="CheR"/>
    <property type="match status" value="1"/>
</dbReference>
<evidence type="ECO:0000256" key="2">
    <source>
        <dbReference type="ARBA" id="ARBA00022679"/>
    </source>
</evidence>
<evidence type="ECO:0000313" key="7">
    <source>
        <dbReference type="Proteomes" id="UP000199470"/>
    </source>
</evidence>
<dbReference type="InterPro" id="IPR011990">
    <property type="entry name" value="TPR-like_helical_dom_sf"/>
</dbReference>
<dbReference type="GO" id="GO:0032259">
    <property type="term" value="P:methylation"/>
    <property type="evidence" value="ECO:0007669"/>
    <property type="project" value="UniProtKB-KW"/>
</dbReference>
<dbReference type="Gene3D" id="1.25.40.10">
    <property type="entry name" value="Tetratricopeptide repeat domain"/>
    <property type="match status" value="1"/>
</dbReference>
<dbReference type="Gene3D" id="3.40.50.150">
    <property type="entry name" value="Vaccinia Virus protein VP39"/>
    <property type="match status" value="1"/>
</dbReference>
<keyword evidence="4" id="KW-0802">TPR repeat</keyword>
<dbReference type="PANTHER" id="PTHR24422:SF19">
    <property type="entry name" value="CHEMOTAXIS PROTEIN METHYLTRANSFERASE"/>
    <property type="match status" value="1"/>
</dbReference>
<keyword evidence="1 6" id="KW-0489">Methyltransferase</keyword>
<dbReference type="Proteomes" id="UP000199470">
    <property type="component" value="Unassembled WGS sequence"/>
</dbReference>
<evidence type="ECO:0000256" key="3">
    <source>
        <dbReference type="ARBA" id="ARBA00022691"/>
    </source>
</evidence>
<evidence type="ECO:0000313" key="6">
    <source>
        <dbReference type="EMBL" id="SFM88129.1"/>
    </source>
</evidence>
<organism evidence="6 7">
    <name type="scientific">Rugamonas rubra</name>
    <dbReference type="NCBI Taxonomy" id="758825"/>
    <lineage>
        <taxon>Bacteria</taxon>
        <taxon>Pseudomonadati</taxon>
        <taxon>Pseudomonadota</taxon>
        <taxon>Betaproteobacteria</taxon>
        <taxon>Burkholderiales</taxon>
        <taxon>Oxalobacteraceae</taxon>
        <taxon>Telluria group</taxon>
        <taxon>Rugamonas</taxon>
    </lineage>
</organism>
<dbReference type="SUPFAM" id="SSF53335">
    <property type="entry name" value="S-adenosyl-L-methionine-dependent methyltransferases"/>
    <property type="match status" value="1"/>
</dbReference>
<dbReference type="InterPro" id="IPR000780">
    <property type="entry name" value="CheR_MeTrfase"/>
</dbReference>
<evidence type="ECO:0000256" key="1">
    <source>
        <dbReference type="ARBA" id="ARBA00022603"/>
    </source>
</evidence>
<gene>
    <name evidence="6" type="ORF">SAMN02982985_05650</name>
</gene>
<dbReference type="PROSITE" id="PS50123">
    <property type="entry name" value="CHER"/>
    <property type="match status" value="1"/>
</dbReference>
<dbReference type="RefSeq" id="WP_093391082.1">
    <property type="nucleotide sequence ID" value="NZ_FOTW01000042.1"/>
</dbReference>
<feature type="domain" description="CheR-type methyltransferase" evidence="5">
    <location>
        <begin position="1"/>
        <end position="234"/>
    </location>
</feature>
<dbReference type="SMART" id="SM00138">
    <property type="entry name" value="MeTrc"/>
    <property type="match status" value="1"/>
</dbReference>
<dbReference type="AlphaFoldDB" id="A0A1I4UGL8"/>
<name>A0A1I4UGL8_9BURK</name>
<proteinExistence type="predicted"/>
<dbReference type="GO" id="GO:0008757">
    <property type="term" value="F:S-adenosylmethionine-dependent methyltransferase activity"/>
    <property type="evidence" value="ECO:0007669"/>
    <property type="project" value="InterPro"/>
</dbReference>
<dbReference type="InterPro" id="IPR050903">
    <property type="entry name" value="Bact_Chemotaxis_MeTrfase"/>
</dbReference>
<keyword evidence="3" id="KW-0949">S-adenosyl-L-methionine</keyword>
<dbReference type="STRING" id="758825.SAMN02982985_05650"/>
<evidence type="ECO:0000256" key="4">
    <source>
        <dbReference type="PROSITE-ProRule" id="PRU00339"/>
    </source>
</evidence>
<sequence length="428" mass="44779">MSPLALLRRACGLNLSEAQAERAVAARMAHTGAADRAAYLAAVTPAEIAALVELVVVPESWLFRDPQAFAAAADFVLRRLAGPAGAARPLRILSVPCAGGEEPYSIAMALCDAGVAPAAYAIDAVDISAANLARARAGVYGRNAFRGDELGFRQRHFSAAGAQQYRVAEGIARQVRFEQGNLLELGAGLAPGHYDLIFCRNLLIYFAPATSAAAIARLDALLADDGQLFAGYAEVPTFCQHGFVSLAYPLAFGLRKRGAAAPAVAAPLPVPAGAPRRTLSYPAAASGALAAVPAAAAPAPAQLGAAGAAPPATAAATAPAATAQAELLPQARRLADLGQFQQAGAACLAWLEQHPDSAEAYFILGLLMERAEQPQQAREHWRRCIYLQPDHYQALCHLALLAEQQSDRATAIALKARAARIYKRQQAN</sequence>
<evidence type="ECO:0000259" key="5">
    <source>
        <dbReference type="PROSITE" id="PS50123"/>
    </source>
</evidence>
<accession>A0A1I4UGL8</accession>
<feature type="repeat" description="TPR" evidence="4">
    <location>
        <begin position="358"/>
        <end position="391"/>
    </location>
</feature>
<keyword evidence="7" id="KW-1185">Reference proteome</keyword>
<dbReference type="OrthoDB" id="9816309at2"/>
<dbReference type="PRINTS" id="PR00996">
    <property type="entry name" value="CHERMTFRASE"/>
</dbReference>
<dbReference type="PANTHER" id="PTHR24422">
    <property type="entry name" value="CHEMOTAXIS PROTEIN METHYLTRANSFERASE"/>
    <property type="match status" value="1"/>
</dbReference>
<dbReference type="InterPro" id="IPR022642">
    <property type="entry name" value="CheR_C"/>
</dbReference>
<reference evidence="6 7" key="1">
    <citation type="submission" date="2016-10" db="EMBL/GenBank/DDBJ databases">
        <authorList>
            <person name="de Groot N.N."/>
        </authorList>
    </citation>
    <scope>NUCLEOTIDE SEQUENCE [LARGE SCALE GENOMIC DNA]</scope>
    <source>
        <strain evidence="6 7">ATCC 43154</strain>
    </source>
</reference>
<protein>
    <submittedName>
        <fullName evidence="6">Chemotaxis protein methyltransferase WspC</fullName>
    </submittedName>
</protein>